<evidence type="ECO:0000259" key="1">
    <source>
        <dbReference type="Pfam" id="PF00534"/>
    </source>
</evidence>
<dbReference type="SUPFAM" id="SSF53756">
    <property type="entry name" value="UDP-Glycosyltransferase/glycogen phosphorylase"/>
    <property type="match status" value="1"/>
</dbReference>
<dbReference type="Pfam" id="PF13439">
    <property type="entry name" value="Glyco_transf_4"/>
    <property type="match status" value="1"/>
</dbReference>
<dbReference type="RefSeq" id="WP_106929199.1">
    <property type="nucleotide sequence ID" value="NZ_PYFT01000001.1"/>
</dbReference>
<evidence type="ECO:0000313" key="4">
    <source>
        <dbReference type="Proteomes" id="UP000240357"/>
    </source>
</evidence>
<protein>
    <submittedName>
        <fullName evidence="3">Glycosyl transferase</fullName>
    </submittedName>
</protein>
<comment type="caution">
    <text evidence="3">The sequence shown here is derived from an EMBL/GenBank/DDBJ whole genome shotgun (WGS) entry which is preliminary data.</text>
</comment>
<keyword evidence="4" id="KW-1185">Reference proteome</keyword>
<dbReference type="Pfam" id="PF00534">
    <property type="entry name" value="Glycos_transf_1"/>
    <property type="match status" value="1"/>
</dbReference>
<dbReference type="Gene3D" id="3.40.50.2000">
    <property type="entry name" value="Glycogen Phosphorylase B"/>
    <property type="match status" value="2"/>
</dbReference>
<dbReference type="GO" id="GO:0016757">
    <property type="term" value="F:glycosyltransferase activity"/>
    <property type="evidence" value="ECO:0007669"/>
    <property type="project" value="InterPro"/>
</dbReference>
<dbReference type="AlphaFoldDB" id="A0A2T2YEQ4"/>
<evidence type="ECO:0000259" key="2">
    <source>
        <dbReference type="Pfam" id="PF13439"/>
    </source>
</evidence>
<name>A0A2T2YEQ4_9BACT</name>
<gene>
    <name evidence="3" type="ORF">AHMF7605_10895</name>
</gene>
<organism evidence="3 4">
    <name type="scientific">Adhaeribacter arboris</name>
    <dbReference type="NCBI Taxonomy" id="2072846"/>
    <lineage>
        <taxon>Bacteria</taxon>
        <taxon>Pseudomonadati</taxon>
        <taxon>Bacteroidota</taxon>
        <taxon>Cytophagia</taxon>
        <taxon>Cytophagales</taxon>
        <taxon>Hymenobacteraceae</taxon>
        <taxon>Adhaeribacter</taxon>
    </lineage>
</organism>
<dbReference type="EMBL" id="PYFT01000001">
    <property type="protein sequence ID" value="PSR53989.1"/>
    <property type="molecule type" value="Genomic_DNA"/>
</dbReference>
<feature type="domain" description="Glycosyltransferase subfamily 4-like N-terminal" evidence="2">
    <location>
        <begin position="17"/>
        <end position="178"/>
    </location>
</feature>
<dbReference type="PANTHER" id="PTHR12526:SF630">
    <property type="entry name" value="GLYCOSYLTRANSFERASE"/>
    <property type="match status" value="1"/>
</dbReference>
<accession>A0A2T2YEQ4</accession>
<feature type="domain" description="Glycosyl transferase family 1" evidence="1">
    <location>
        <begin position="199"/>
        <end position="353"/>
    </location>
</feature>
<dbReference type="Proteomes" id="UP000240357">
    <property type="component" value="Unassembled WGS sequence"/>
</dbReference>
<dbReference type="PANTHER" id="PTHR12526">
    <property type="entry name" value="GLYCOSYLTRANSFERASE"/>
    <property type="match status" value="1"/>
</dbReference>
<proteinExistence type="predicted"/>
<dbReference type="CDD" id="cd03811">
    <property type="entry name" value="GT4_GT28_WabH-like"/>
    <property type="match status" value="1"/>
</dbReference>
<reference evidence="3 4" key="1">
    <citation type="submission" date="2018-03" db="EMBL/GenBank/DDBJ databases">
        <title>Adhaeribacter sp. HMF7605 Genome sequencing and assembly.</title>
        <authorList>
            <person name="Kang H."/>
            <person name="Kang J."/>
            <person name="Cha I."/>
            <person name="Kim H."/>
            <person name="Joh K."/>
        </authorList>
    </citation>
    <scope>NUCLEOTIDE SEQUENCE [LARGE SCALE GENOMIC DNA]</scope>
    <source>
        <strain evidence="3 4">HMF7605</strain>
    </source>
</reference>
<keyword evidence="3" id="KW-0808">Transferase</keyword>
<dbReference type="InterPro" id="IPR028098">
    <property type="entry name" value="Glyco_trans_4-like_N"/>
</dbReference>
<sequence length="369" mass="41110">MKELKKICFFPGTLALGGIGKIFVNLIQEYASRGVEVHVFLTKKEGEFLSQLPSNVHVFEGSGRALTSIGRFIQYLRREKPQAVLSAREFLNVINIFCCLFTFNKTKPVVSLHTNQTAENNADPSSGSLYKNPLFLTLAKVFYKIPDKIVAVSAGVADDFSYRMGVDRKKMKVIYNPVYNPTEEKVIPNKLLYDFLSSSRKFIIGVGRLTPQKDWPNLLRAFSLVREKMDVSLVILGEGPLRQELEDLIEELSLKDHVLLPGFVSNPAYYVKKASTFVISSKYEGFGNVIVEALGVGTPVVSTNCPSGPSEILEDGKYGKLVPTEDPVALAKGIMESLNSTHNSEVLINRAKDFSVPRIADEYSYYIMS</sequence>
<dbReference type="OrthoDB" id="1522162at2"/>
<dbReference type="InterPro" id="IPR001296">
    <property type="entry name" value="Glyco_trans_1"/>
</dbReference>
<evidence type="ECO:0000313" key="3">
    <source>
        <dbReference type="EMBL" id="PSR53989.1"/>
    </source>
</evidence>